<protein>
    <submittedName>
        <fullName evidence="2">Uncharacterized protein YpmS</fullName>
    </submittedName>
</protein>
<dbReference type="EMBL" id="JACHHB010000005">
    <property type="protein sequence ID" value="MBB5173239.1"/>
    <property type="molecule type" value="Genomic_DNA"/>
</dbReference>
<dbReference type="AlphaFoldDB" id="A0A840QPF0"/>
<dbReference type="InterPro" id="IPR018672">
    <property type="entry name" value="DUF2140"/>
</dbReference>
<dbReference type="Proteomes" id="UP000551878">
    <property type="component" value="Unassembled WGS sequence"/>
</dbReference>
<gene>
    <name evidence="2" type="ORF">HNQ41_001408</name>
</gene>
<comment type="caution">
    <text evidence="2">The sequence shown here is derived from an EMBL/GenBank/DDBJ whole genome shotgun (WGS) entry which is preliminary data.</text>
</comment>
<keyword evidence="1" id="KW-0812">Transmembrane</keyword>
<proteinExistence type="predicted"/>
<evidence type="ECO:0000313" key="3">
    <source>
        <dbReference type="Proteomes" id="UP000551878"/>
    </source>
</evidence>
<keyword evidence="1" id="KW-1133">Transmembrane helix</keyword>
<keyword evidence="1" id="KW-0472">Membrane</keyword>
<keyword evidence="3" id="KW-1185">Reference proteome</keyword>
<reference evidence="2 3" key="1">
    <citation type="submission" date="2020-08" db="EMBL/GenBank/DDBJ databases">
        <title>Genomic Encyclopedia of Type Strains, Phase IV (KMG-IV): sequencing the most valuable type-strain genomes for metagenomic binning, comparative biology and taxonomic classification.</title>
        <authorList>
            <person name="Goeker M."/>
        </authorList>
    </citation>
    <scope>NUCLEOTIDE SEQUENCE [LARGE SCALE GENOMIC DNA]</scope>
    <source>
        <strain evidence="2 3">DSM 24696</strain>
    </source>
</reference>
<name>A0A840QPF0_9BACI</name>
<evidence type="ECO:0000313" key="2">
    <source>
        <dbReference type="EMBL" id="MBB5173239.1"/>
    </source>
</evidence>
<feature type="transmembrane region" description="Helical" evidence="1">
    <location>
        <begin position="12"/>
        <end position="32"/>
    </location>
</feature>
<organism evidence="2 3">
    <name type="scientific">Texcoconibacillus texcoconensis</name>
    <dbReference type="NCBI Taxonomy" id="1095777"/>
    <lineage>
        <taxon>Bacteria</taxon>
        <taxon>Bacillati</taxon>
        <taxon>Bacillota</taxon>
        <taxon>Bacilli</taxon>
        <taxon>Bacillales</taxon>
        <taxon>Bacillaceae</taxon>
        <taxon>Texcoconibacillus</taxon>
    </lineage>
</organism>
<evidence type="ECO:0000256" key="1">
    <source>
        <dbReference type="SAM" id="Phobius"/>
    </source>
</evidence>
<dbReference type="RefSeq" id="WP_184663691.1">
    <property type="nucleotide sequence ID" value="NZ_JACHHB010000005.1"/>
</dbReference>
<accession>A0A840QPF0</accession>
<sequence length="194" mass="22463">MENFKERKWKIAFFSLVSVLLIAFVGIVVSWFTLLSSPADEDDWRIEVQEQPDEAQFHVSTTKVQLNQLLARQTSDSDRVNYHVELADDVRTEVKIPIFGRTTDVSLSLFPEVLENGDLKLTDPHFQLQSFQLPVRQALSLIDQYIDLPHWVSVLPEDEAIYVQVTAIDLEGMRIETKSFDLQNDKIEFIFYIS</sequence>
<dbReference type="Pfam" id="PF09911">
    <property type="entry name" value="DUF2140"/>
    <property type="match status" value="1"/>
</dbReference>